<evidence type="ECO:0000259" key="2">
    <source>
        <dbReference type="Pfam" id="PF13581"/>
    </source>
</evidence>
<dbReference type="OrthoDB" id="9792240at2"/>
<dbReference type="Gene3D" id="3.40.630.30">
    <property type="match status" value="1"/>
</dbReference>
<keyword evidence="3" id="KW-0067">ATP-binding</keyword>
<dbReference type="Proteomes" id="UP000277007">
    <property type="component" value="Unassembled WGS sequence"/>
</dbReference>
<gene>
    <name evidence="3" type="ORF">EJ903_04005</name>
</gene>
<dbReference type="Gene3D" id="3.30.565.10">
    <property type="entry name" value="Histidine kinase-like ATPase, C-terminal domain"/>
    <property type="match status" value="1"/>
</dbReference>
<keyword evidence="1" id="KW-0418">Kinase</keyword>
<evidence type="ECO:0000256" key="1">
    <source>
        <dbReference type="ARBA" id="ARBA00022527"/>
    </source>
</evidence>
<comment type="caution">
    <text evidence="3">The sequence shown here is derived from an EMBL/GenBank/DDBJ whole genome shotgun (WGS) entry which is preliminary data.</text>
</comment>
<dbReference type="GO" id="GO:0004674">
    <property type="term" value="F:protein serine/threonine kinase activity"/>
    <property type="evidence" value="ECO:0007669"/>
    <property type="project" value="UniProtKB-KW"/>
</dbReference>
<protein>
    <submittedName>
        <fullName evidence="3">ATP-binding protein</fullName>
    </submittedName>
</protein>
<reference evidence="3 4" key="1">
    <citation type="submission" date="2018-12" db="EMBL/GenBank/DDBJ databases">
        <authorList>
            <person name="Yang Y."/>
        </authorList>
    </citation>
    <scope>NUCLEOTIDE SEQUENCE [LARGE SCALE GENOMIC DNA]</scope>
    <source>
        <strain evidence="3 4">L-25-5w-1</strain>
    </source>
</reference>
<dbReference type="InterPro" id="IPR050267">
    <property type="entry name" value="Anti-sigma-factor_SerPK"/>
</dbReference>
<dbReference type="AlphaFoldDB" id="A0A3S0JLG7"/>
<proteinExistence type="predicted"/>
<dbReference type="PANTHER" id="PTHR35526:SF3">
    <property type="entry name" value="ANTI-SIGMA-F FACTOR RSBW"/>
    <property type="match status" value="1"/>
</dbReference>
<organism evidence="3 4">
    <name type="scientific">Azospirillum griseum</name>
    <dbReference type="NCBI Taxonomy" id="2496639"/>
    <lineage>
        <taxon>Bacteria</taxon>
        <taxon>Pseudomonadati</taxon>
        <taxon>Pseudomonadota</taxon>
        <taxon>Alphaproteobacteria</taxon>
        <taxon>Rhodospirillales</taxon>
        <taxon>Azospirillaceae</taxon>
        <taxon>Azospirillum</taxon>
    </lineage>
</organism>
<dbReference type="SUPFAM" id="SSF55874">
    <property type="entry name" value="ATPase domain of HSP90 chaperone/DNA topoisomerase II/histidine kinase"/>
    <property type="match status" value="1"/>
</dbReference>
<dbReference type="InterPro" id="IPR036890">
    <property type="entry name" value="HATPase_C_sf"/>
</dbReference>
<evidence type="ECO:0000313" key="3">
    <source>
        <dbReference type="EMBL" id="RTR23698.1"/>
    </source>
</evidence>
<dbReference type="Pfam" id="PF13581">
    <property type="entry name" value="HATPase_c_2"/>
    <property type="match status" value="1"/>
</dbReference>
<dbReference type="PANTHER" id="PTHR35526">
    <property type="entry name" value="ANTI-SIGMA-F FACTOR RSBW-RELATED"/>
    <property type="match status" value="1"/>
</dbReference>
<dbReference type="GO" id="GO:0005524">
    <property type="term" value="F:ATP binding"/>
    <property type="evidence" value="ECO:0007669"/>
    <property type="project" value="UniProtKB-KW"/>
</dbReference>
<sequence>MAELFQLDLPNREHAVAVAQAACLAAADRLGLAPEKRARLELVVEEVVVNSVHHAYPANELGVIRVSARVDGAVFSVQVQDWGLPFDPTEAVPYSVEDPDLRGLGLHLAWKSCDEAEFRNLGRQGKRFDLRFRLPGQPLTVLEAPEDIAPAADGKAARRSQIDLRPFRPVDAPGVARCAWLAYGYTKPDDHLYDPPELVRRNADGLMASVVALDESGTVVGHSCLDFSSLPHAPEATDLVVAPVARGNPILVQRLLQALNDIARERGCLGALANAVTAHTVSQRGALRFGGVPIHVHLASVSTEWELTPGSSGGGAVRQSEVAFYIPFHPGPPRTVYAPARHRDVIADILTATGEPVTLADPAAVAIPDQPTELTVESGLLAWGHVLMTVKVYGRDAVAVIAGFLRRFCADGVATVLLELPLGDPATAVMADSIERLGFSIAGVFPNAPEPGGDTLIYQYLNNVIPDLAGERIATACRPLYDHVVAERRRIDREVFGASFPDTVPQEPTP</sequence>
<feature type="domain" description="Histidine kinase/HSP90-like ATPase" evidence="2">
    <location>
        <begin position="10"/>
        <end position="127"/>
    </location>
</feature>
<dbReference type="CDD" id="cd16936">
    <property type="entry name" value="HATPase_RsbW-like"/>
    <property type="match status" value="1"/>
</dbReference>
<keyword evidence="1" id="KW-0808">Transferase</keyword>
<keyword evidence="4" id="KW-1185">Reference proteome</keyword>
<dbReference type="InterPro" id="IPR016181">
    <property type="entry name" value="Acyl_CoA_acyltransferase"/>
</dbReference>
<evidence type="ECO:0000313" key="4">
    <source>
        <dbReference type="Proteomes" id="UP000277007"/>
    </source>
</evidence>
<name>A0A3S0JLG7_9PROT</name>
<dbReference type="EMBL" id="RXMA01000002">
    <property type="protein sequence ID" value="RTR23698.1"/>
    <property type="molecule type" value="Genomic_DNA"/>
</dbReference>
<dbReference type="SUPFAM" id="SSF55729">
    <property type="entry name" value="Acyl-CoA N-acyltransferases (Nat)"/>
    <property type="match status" value="1"/>
</dbReference>
<dbReference type="InterPro" id="IPR003594">
    <property type="entry name" value="HATPase_dom"/>
</dbReference>
<accession>A0A3S0JLG7</accession>
<keyword evidence="1" id="KW-0723">Serine/threonine-protein kinase</keyword>
<dbReference type="RefSeq" id="WP_126612350.1">
    <property type="nucleotide sequence ID" value="NZ_JBHUCY010000010.1"/>
</dbReference>
<keyword evidence="3" id="KW-0547">Nucleotide-binding</keyword>